<dbReference type="InterPro" id="IPR002123">
    <property type="entry name" value="Plipid/glycerol_acylTrfase"/>
</dbReference>
<evidence type="ECO:0000256" key="5">
    <source>
        <dbReference type="ARBA" id="ARBA00023315"/>
    </source>
</evidence>
<sequence>MIRTLRRFFRLFRLILHTVVGLFMAVVAALSARPEVWSQRWFGGLLNILNLRLYSQGERDVAPALVAGNHQSWLDIAVLATLKPVVFVSKAEIRQWPLIGWLSRSADTLFIERGGHGTKALNQDITTMLAGGRCVVVFPEGTTTRGPGVRRFQPRLFAGAIATGAPILPFALRYREACAPYVDEQTLVGNLWNLLAEETLHVEVHFGPPLDCGESRDAIAQATQQWAESALACPPRWTTEAPIGAPSARVVEALKP</sequence>
<keyword evidence="6" id="KW-0472">Membrane</keyword>
<dbReference type="GO" id="GO:0003841">
    <property type="term" value="F:1-acylglycerol-3-phosphate O-acyltransferase activity"/>
    <property type="evidence" value="ECO:0007669"/>
    <property type="project" value="TreeGrafter"/>
</dbReference>
<proteinExistence type="predicted"/>
<dbReference type="PANTHER" id="PTHR10434:SF64">
    <property type="entry name" value="1-ACYL-SN-GLYCEROL-3-PHOSPHATE ACYLTRANSFERASE-RELATED"/>
    <property type="match status" value="1"/>
</dbReference>
<dbReference type="STRING" id="1317117.ATO7_06090"/>
<evidence type="ECO:0000256" key="4">
    <source>
        <dbReference type="ARBA" id="ARBA00023098"/>
    </source>
</evidence>
<organism evidence="8 9">
    <name type="scientific">Oceanococcus atlanticus</name>
    <dbReference type="NCBI Taxonomy" id="1317117"/>
    <lineage>
        <taxon>Bacteria</taxon>
        <taxon>Pseudomonadati</taxon>
        <taxon>Pseudomonadota</taxon>
        <taxon>Gammaproteobacteria</taxon>
        <taxon>Chromatiales</taxon>
        <taxon>Oceanococcaceae</taxon>
        <taxon>Oceanococcus</taxon>
    </lineage>
</organism>
<dbReference type="PANTHER" id="PTHR10434">
    <property type="entry name" value="1-ACYL-SN-GLYCEROL-3-PHOSPHATE ACYLTRANSFERASE"/>
    <property type="match status" value="1"/>
</dbReference>
<evidence type="ECO:0000313" key="8">
    <source>
        <dbReference type="EMBL" id="ORE89427.1"/>
    </source>
</evidence>
<feature type="transmembrane region" description="Helical" evidence="6">
    <location>
        <begin position="12"/>
        <end position="32"/>
    </location>
</feature>
<comment type="pathway">
    <text evidence="1">Lipid metabolism.</text>
</comment>
<gene>
    <name evidence="8" type="ORF">ATO7_06090</name>
</gene>
<dbReference type="RefSeq" id="WP_083560523.1">
    <property type="nucleotide sequence ID" value="NZ_AQQV01000001.1"/>
</dbReference>
<keyword evidence="2" id="KW-0444">Lipid biosynthesis</keyword>
<evidence type="ECO:0000313" key="9">
    <source>
        <dbReference type="Proteomes" id="UP000192342"/>
    </source>
</evidence>
<keyword evidence="6" id="KW-0812">Transmembrane</keyword>
<dbReference type="EMBL" id="AQQV01000001">
    <property type="protein sequence ID" value="ORE89427.1"/>
    <property type="molecule type" value="Genomic_DNA"/>
</dbReference>
<feature type="domain" description="Phospholipid/glycerol acyltransferase" evidence="7">
    <location>
        <begin position="64"/>
        <end position="175"/>
    </location>
</feature>
<evidence type="ECO:0000256" key="2">
    <source>
        <dbReference type="ARBA" id="ARBA00022516"/>
    </source>
</evidence>
<dbReference type="SUPFAM" id="SSF69593">
    <property type="entry name" value="Glycerol-3-phosphate (1)-acyltransferase"/>
    <property type="match status" value="1"/>
</dbReference>
<dbReference type="AlphaFoldDB" id="A0A1Y1SIF4"/>
<keyword evidence="5 8" id="KW-0012">Acyltransferase</keyword>
<name>A0A1Y1SIF4_9GAMM</name>
<dbReference type="GO" id="GO:0006654">
    <property type="term" value="P:phosphatidic acid biosynthetic process"/>
    <property type="evidence" value="ECO:0007669"/>
    <property type="project" value="TreeGrafter"/>
</dbReference>
<evidence type="ECO:0000256" key="6">
    <source>
        <dbReference type="SAM" id="Phobius"/>
    </source>
</evidence>
<keyword evidence="6" id="KW-1133">Transmembrane helix</keyword>
<evidence type="ECO:0000256" key="1">
    <source>
        <dbReference type="ARBA" id="ARBA00005189"/>
    </source>
</evidence>
<evidence type="ECO:0000259" key="7">
    <source>
        <dbReference type="SMART" id="SM00563"/>
    </source>
</evidence>
<dbReference type="OrthoDB" id="319710at2"/>
<dbReference type="CDD" id="cd07989">
    <property type="entry name" value="LPLAT_AGPAT-like"/>
    <property type="match status" value="1"/>
</dbReference>
<evidence type="ECO:0000256" key="3">
    <source>
        <dbReference type="ARBA" id="ARBA00022679"/>
    </source>
</evidence>
<keyword evidence="9" id="KW-1185">Reference proteome</keyword>
<keyword evidence="3 8" id="KW-0808">Transferase</keyword>
<accession>A0A1Y1SIF4</accession>
<reference evidence="8 9" key="1">
    <citation type="submission" date="2013-04" db="EMBL/GenBank/DDBJ databases">
        <title>Oceanococcus atlanticus 22II-S10r2 Genome Sequencing.</title>
        <authorList>
            <person name="Lai Q."/>
            <person name="Li G."/>
            <person name="Shao Z."/>
        </authorList>
    </citation>
    <scope>NUCLEOTIDE SEQUENCE [LARGE SCALE GENOMIC DNA]</scope>
    <source>
        <strain evidence="8 9">22II-S10r2</strain>
    </source>
</reference>
<keyword evidence="4" id="KW-0443">Lipid metabolism</keyword>
<dbReference type="SMART" id="SM00563">
    <property type="entry name" value="PlsC"/>
    <property type="match status" value="1"/>
</dbReference>
<dbReference type="Pfam" id="PF01553">
    <property type="entry name" value="Acyltransferase"/>
    <property type="match status" value="1"/>
</dbReference>
<protein>
    <submittedName>
        <fullName evidence="8">Phospholipid/glycerol acyltransferase</fullName>
    </submittedName>
</protein>
<dbReference type="Proteomes" id="UP000192342">
    <property type="component" value="Unassembled WGS sequence"/>
</dbReference>
<comment type="caution">
    <text evidence="8">The sequence shown here is derived from an EMBL/GenBank/DDBJ whole genome shotgun (WGS) entry which is preliminary data.</text>
</comment>